<dbReference type="EMBL" id="JAUDFV010000146">
    <property type="protein sequence ID" value="KAL2720469.1"/>
    <property type="molecule type" value="Genomic_DNA"/>
</dbReference>
<evidence type="ECO:0000256" key="2">
    <source>
        <dbReference type="SAM" id="Phobius"/>
    </source>
</evidence>
<feature type="transmembrane region" description="Helical" evidence="2">
    <location>
        <begin position="313"/>
        <end position="332"/>
    </location>
</feature>
<dbReference type="Proteomes" id="UP001607302">
    <property type="component" value="Unassembled WGS sequence"/>
</dbReference>
<feature type="compositionally biased region" description="Low complexity" evidence="1">
    <location>
        <begin position="58"/>
        <end position="75"/>
    </location>
</feature>
<dbReference type="AlphaFoldDB" id="A0ABD2AIM4"/>
<proteinExistence type="predicted"/>
<gene>
    <name evidence="3" type="ORF">V1478_010045</name>
</gene>
<accession>A0ABD2AIM4</accession>
<keyword evidence="2" id="KW-0472">Membrane</keyword>
<evidence type="ECO:0000313" key="4">
    <source>
        <dbReference type="Proteomes" id="UP001607302"/>
    </source>
</evidence>
<feature type="region of interest" description="Disordered" evidence="1">
    <location>
        <begin position="46"/>
        <end position="77"/>
    </location>
</feature>
<name>A0ABD2AIM4_VESSQ</name>
<protein>
    <submittedName>
        <fullName evidence="3">Uncharacterized protein</fullName>
    </submittedName>
</protein>
<organism evidence="3 4">
    <name type="scientific">Vespula squamosa</name>
    <name type="common">Southern yellow jacket</name>
    <name type="synonym">Wasp</name>
    <dbReference type="NCBI Taxonomy" id="30214"/>
    <lineage>
        <taxon>Eukaryota</taxon>
        <taxon>Metazoa</taxon>
        <taxon>Ecdysozoa</taxon>
        <taxon>Arthropoda</taxon>
        <taxon>Hexapoda</taxon>
        <taxon>Insecta</taxon>
        <taxon>Pterygota</taxon>
        <taxon>Neoptera</taxon>
        <taxon>Endopterygota</taxon>
        <taxon>Hymenoptera</taxon>
        <taxon>Apocrita</taxon>
        <taxon>Aculeata</taxon>
        <taxon>Vespoidea</taxon>
        <taxon>Vespidae</taxon>
        <taxon>Vespinae</taxon>
        <taxon>Vespula</taxon>
    </lineage>
</organism>
<evidence type="ECO:0000313" key="3">
    <source>
        <dbReference type="EMBL" id="KAL2720469.1"/>
    </source>
</evidence>
<sequence length="425" mass="48044">MEITKHNKRIKYRRYPKWRGGNKGLKCKDSRRENIRGVSCVRLGTPPVDLKASSPKPNDNTNTNTNTDTNTNTNTKQQQATATEIIVTSAATLPADSRVYNNDATSNRSRQDASHVPLDFIKVRLFNRDIKICSIKIFNHVYKNIDIVFNMFDIILLISTFKGSNHFLKMIIDQYAYQLKLFYCCYIKPTEKCCSRQLYKKRKNTERKLRNKKKNLDGNDSLIDKIDLHTIFPDGELNRVMLQLILVFDFSRHGCKGQPTNQPTKPILSYPLWKGVQARQRVCTVTGVAIAAAIAIAVASASAYAYAYASASTVLLLLLLLLLLLPLLLLLLETLADFPFVILIRAFGAPLNENTRRSGKIEKTGRSVVVPFYGTFLSVKKNPLLLFLCDCGSGVIIYLYNDVIDVNSAFNKWIGLKVSFHLHLS</sequence>
<reference evidence="3 4" key="1">
    <citation type="journal article" date="2024" name="Ann. Entomol. Soc. Am.">
        <title>Genomic analyses of the southern and eastern yellowjacket wasps (Hymenoptera: Vespidae) reveal evolutionary signatures of social life.</title>
        <authorList>
            <person name="Catto M.A."/>
            <person name="Caine P.B."/>
            <person name="Orr S.E."/>
            <person name="Hunt B.G."/>
            <person name="Goodisman M.A.D."/>
        </authorList>
    </citation>
    <scope>NUCLEOTIDE SEQUENCE [LARGE SCALE GENOMIC DNA]</scope>
    <source>
        <strain evidence="3">233</strain>
        <tissue evidence="3">Head and thorax</tissue>
    </source>
</reference>
<keyword evidence="2" id="KW-0812">Transmembrane</keyword>
<feature type="transmembrane region" description="Helical" evidence="2">
    <location>
        <begin position="282"/>
        <end position="307"/>
    </location>
</feature>
<keyword evidence="4" id="KW-1185">Reference proteome</keyword>
<evidence type="ECO:0000256" key="1">
    <source>
        <dbReference type="SAM" id="MobiDB-lite"/>
    </source>
</evidence>
<keyword evidence="2" id="KW-1133">Transmembrane helix</keyword>
<comment type="caution">
    <text evidence="3">The sequence shown here is derived from an EMBL/GenBank/DDBJ whole genome shotgun (WGS) entry which is preliminary data.</text>
</comment>